<name>A0AAV7J0K2_COTGL</name>
<gene>
    <name evidence="1" type="ORF">KQX54_010897</name>
</gene>
<organism evidence="1 2">
    <name type="scientific">Cotesia glomerata</name>
    <name type="common">Lepidopteran parasitic wasp</name>
    <name type="synonym">Apanteles glomeratus</name>
    <dbReference type="NCBI Taxonomy" id="32391"/>
    <lineage>
        <taxon>Eukaryota</taxon>
        <taxon>Metazoa</taxon>
        <taxon>Ecdysozoa</taxon>
        <taxon>Arthropoda</taxon>
        <taxon>Hexapoda</taxon>
        <taxon>Insecta</taxon>
        <taxon>Pterygota</taxon>
        <taxon>Neoptera</taxon>
        <taxon>Endopterygota</taxon>
        <taxon>Hymenoptera</taxon>
        <taxon>Apocrita</taxon>
        <taxon>Ichneumonoidea</taxon>
        <taxon>Braconidae</taxon>
        <taxon>Microgastrinae</taxon>
        <taxon>Cotesia</taxon>
    </lineage>
</organism>
<dbReference type="PANTHER" id="PTHR47890">
    <property type="entry name" value="LD24308P"/>
    <property type="match status" value="1"/>
</dbReference>
<protein>
    <submittedName>
        <fullName evidence="1">Uncharacterized protein</fullName>
    </submittedName>
</protein>
<comment type="caution">
    <text evidence="1">The sequence shown here is derived from an EMBL/GenBank/DDBJ whole genome shotgun (WGS) entry which is preliminary data.</text>
</comment>
<evidence type="ECO:0000313" key="2">
    <source>
        <dbReference type="Proteomes" id="UP000826195"/>
    </source>
</evidence>
<dbReference type="PANTHER" id="PTHR47890:SF1">
    <property type="entry name" value="LD24308P"/>
    <property type="match status" value="1"/>
</dbReference>
<reference evidence="1 2" key="1">
    <citation type="journal article" date="2021" name="J. Hered.">
        <title>A chromosome-level genome assembly of the parasitoid wasp, Cotesia glomerata (Hymenoptera: Braconidae).</title>
        <authorList>
            <person name="Pinto B.J."/>
            <person name="Weis J.J."/>
            <person name="Gamble T."/>
            <person name="Ode P.J."/>
            <person name="Paul R."/>
            <person name="Zaspel J.M."/>
        </authorList>
    </citation>
    <scope>NUCLEOTIDE SEQUENCE [LARGE SCALE GENOMIC DNA]</scope>
    <source>
        <strain evidence="1">CgM1</strain>
    </source>
</reference>
<keyword evidence="2" id="KW-1185">Reference proteome</keyword>
<proteinExistence type="predicted"/>
<dbReference type="Proteomes" id="UP000826195">
    <property type="component" value="Unassembled WGS sequence"/>
</dbReference>
<dbReference type="EMBL" id="JAHXZJ010000002">
    <property type="protein sequence ID" value="KAH0564263.1"/>
    <property type="molecule type" value="Genomic_DNA"/>
</dbReference>
<evidence type="ECO:0000313" key="1">
    <source>
        <dbReference type="EMBL" id="KAH0564263.1"/>
    </source>
</evidence>
<accession>A0AAV7J0K2</accession>
<sequence length="309" mass="35691">MELKITISTPRYLIDSSDARFNSLFISSFDERNFRGSNQCRGDCDEIFLEKYNLRNSKIHGKYSGKLHACEPIFTAIKVRCQLCACLCERTFDPNLEVYQGDLLDSFCLDSVSVDPGYVATGVRFRRYENRIHIELQQGKLKNWKLIEETISWKSTDSCKKSQKIIDNVKNWYYEGFKVALGNFILPTNAIITGITLNKFVRGKYLDFNGNIDEQSTDVYELVQYGNSTRAMEHYYANQLINDNAWNSSVPCNGYVAFKGTSFMEDYMQHIIPFVDLHEIVTNPPRPIRGIGWYLQKGSDFPQLSLQIF</sequence>
<dbReference type="AlphaFoldDB" id="A0AAV7J0K2"/>